<dbReference type="AlphaFoldDB" id="A0A0F8WWF8"/>
<accession>A0A0F8WWF8</accession>
<name>A0A0F8WWF8_9ZZZZ</name>
<evidence type="ECO:0000313" key="1">
    <source>
        <dbReference type="EMBL" id="KKK52770.1"/>
    </source>
</evidence>
<sequence>MFVQKGVKHMPHMLELPIKGFDSQGRHTHFCEYCEEEALCRDTFYLRHRDLGDVILCRRCCEKREIQLVFRAIPQLLLTGSNITGDHGGVYKYGLEVDKKKAMVEK</sequence>
<dbReference type="EMBL" id="LAZR01066851">
    <property type="protein sequence ID" value="KKK52770.1"/>
    <property type="molecule type" value="Genomic_DNA"/>
</dbReference>
<gene>
    <name evidence="1" type="ORF">LCGC14_3101570</name>
</gene>
<proteinExistence type="predicted"/>
<organism evidence="1">
    <name type="scientific">marine sediment metagenome</name>
    <dbReference type="NCBI Taxonomy" id="412755"/>
    <lineage>
        <taxon>unclassified sequences</taxon>
        <taxon>metagenomes</taxon>
        <taxon>ecological metagenomes</taxon>
    </lineage>
</organism>
<comment type="caution">
    <text evidence="1">The sequence shown here is derived from an EMBL/GenBank/DDBJ whole genome shotgun (WGS) entry which is preliminary data.</text>
</comment>
<reference evidence="1" key="1">
    <citation type="journal article" date="2015" name="Nature">
        <title>Complex archaea that bridge the gap between prokaryotes and eukaryotes.</title>
        <authorList>
            <person name="Spang A."/>
            <person name="Saw J.H."/>
            <person name="Jorgensen S.L."/>
            <person name="Zaremba-Niedzwiedzka K."/>
            <person name="Martijn J."/>
            <person name="Lind A.E."/>
            <person name="van Eijk R."/>
            <person name="Schleper C."/>
            <person name="Guy L."/>
            <person name="Ettema T.J."/>
        </authorList>
    </citation>
    <scope>NUCLEOTIDE SEQUENCE</scope>
</reference>
<protein>
    <submittedName>
        <fullName evidence="1">Uncharacterized protein</fullName>
    </submittedName>
</protein>